<organism evidence="2 3">
    <name type="scientific">Solibaculum mannosilyticum</name>
    <dbReference type="NCBI Taxonomy" id="2780922"/>
    <lineage>
        <taxon>Bacteria</taxon>
        <taxon>Bacillati</taxon>
        <taxon>Bacillota</taxon>
        <taxon>Clostridia</taxon>
        <taxon>Eubacteriales</taxon>
        <taxon>Oscillospiraceae</taxon>
        <taxon>Solibaculum</taxon>
    </lineage>
</organism>
<dbReference type="RefSeq" id="WP_090265615.1">
    <property type="nucleotide sequence ID" value="NZ_AP023321.1"/>
</dbReference>
<dbReference type="AlphaFoldDB" id="A0A7I8D492"/>
<proteinExistence type="predicted"/>
<evidence type="ECO:0000313" key="3">
    <source>
        <dbReference type="Proteomes" id="UP000593890"/>
    </source>
</evidence>
<evidence type="ECO:0000313" key="2">
    <source>
        <dbReference type="EMBL" id="BCI61638.1"/>
    </source>
</evidence>
<accession>A0A7I8D492</accession>
<sequence length="222" mass="24100">MRRKRRPFARSAHAASFVRAVIAVLLVTGGITLFLWARGGAISLDEQKKAQMEQFLYPIVMADAPSFSSVSQLPEDMVCKISLLSLLMEDTGSGSLTDDQDRRIVPMELVEQKSHALFGDSVKVSPSSLTIGDVQAEYMETDGCFHVPVTIQAGFYTPQVQGIREGGGKQTVYIGYLPADGWSKQGDQWVPPSPVKFMEVTLSGSKDAPVIQSLSQSGGLTE</sequence>
<evidence type="ECO:0000256" key="1">
    <source>
        <dbReference type="SAM" id="Phobius"/>
    </source>
</evidence>
<keyword evidence="1" id="KW-0472">Membrane</keyword>
<gene>
    <name evidence="2" type="ORF">C12CBH8_22770</name>
</gene>
<protein>
    <submittedName>
        <fullName evidence="2">Uncharacterized protein</fullName>
    </submittedName>
</protein>
<dbReference type="KEGG" id="sman:C12CBH8_22770"/>
<dbReference type="EMBL" id="AP023321">
    <property type="protein sequence ID" value="BCI61638.1"/>
    <property type="molecule type" value="Genomic_DNA"/>
</dbReference>
<keyword evidence="1" id="KW-1133">Transmembrane helix</keyword>
<name>A0A7I8D492_9FIRM</name>
<feature type="transmembrane region" description="Helical" evidence="1">
    <location>
        <begin position="12"/>
        <end position="37"/>
    </location>
</feature>
<keyword evidence="1" id="KW-0812">Transmembrane</keyword>
<reference evidence="3" key="1">
    <citation type="submission" date="2020-07" db="EMBL/GenBank/DDBJ databases">
        <title>Complete genome sequencing of Clostridia bacterium strain 12CBH8.</title>
        <authorList>
            <person name="Sakamoto M."/>
            <person name="Murakami T."/>
            <person name="Mori H."/>
        </authorList>
    </citation>
    <scope>NUCLEOTIDE SEQUENCE [LARGE SCALE GENOMIC DNA]</scope>
    <source>
        <strain evidence="3">12CBH8</strain>
    </source>
</reference>
<dbReference type="Proteomes" id="UP000593890">
    <property type="component" value="Chromosome"/>
</dbReference>
<keyword evidence="3" id="KW-1185">Reference proteome</keyword>